<proteinExistence type="predicted"/>
<dbReference type="PANTHER" id="PTHR33545">
    <property type="entry name" value="UPF0750 MEMBRANE PROTEIN YITT-RELATED"/>
    <property type="match status" value="1"/>
</dbReference>
<keyword evidence="5 6" id="KW-0472">Membrane</keyword>
<evidence type="ECO:0008006" key="9">
    <source>
        <dbReference type="Google" id="ProtNLM"/>
    </source>
</evidence>
<dbReference type="Proteomes" id="UP000003165">
    <property type="component" value="Unassembled WGS sequence"/>
</dbReference>
<keyword evidence="4 6" id="KW-1133">Transmembrane helix</keyword>
<dbReference type="GO" id="GO:0005886">
    <property type="term" value="C:plasma membrane"/>
    <property type="evidence" value="ECO:0007669"/>
    <property type="project" value="UniProtKB-SubCell"/>
</dbReference>
<name>B9Z4L5_9NEIS</name>
<dbReference type="eggNOG" id="COG1284">
    <property type="taxonomic scope" value="Bacteria"/>
</dbReference>
<sequence>MEHPQRVARHTLFEDVQAIVIGTLFISLGVALFAQAKLLTGGTAGLAFLIHYATPLSFGQVFFVINLPFYYLAIKRMGWRFTVKTFCAVLLLSLFSELQSHFIHIDGLNPFYAGVVGGLLMGAGFLMLFRHQASLGGINIVTLYLQDKYGIRAGKLQMAIDVSIVSAALWVVNPLAVLVSVLGAVALNLILAVNHKPGRYLAA</sequence>
<feature type="transmembrane region" description="Helical" evidence="6">
    <location>
        <begin position="12"/>
        <end position="34"/>
    </location>
</feature>
<evidence type="ECO:0000256" key="1">
    <source>
        <dbReference type="ARBA" id="ARBA00004651"/>
    </source>
</evidence>
<dbReference type="RefSeq" id="WP_008954320.1">
    <property type="nucleotide sequence ID" value="NZ_ACIS01000006.1"/>
</dbReference>
<comment type="caution">
    <text evidence="7">The sequence shown here is derived from an EMBL/GenBank/DDBJ whole genome shotgun (WGS) entry which is preliminary data.</text>
</comment>
<dbReference type="EMBL" id="ACIS01000006">
    <property type="protein sequence ID" value="EEG08097.1"/>
    <property type="molecule type" value="Genomic_DNA"/>
</dbReference>
<gene>
    <name evidence="7" type="ORF">FuraDRAFT_2300</name>
</gene>
<evidence type="ECO:0000313" key="7">
    <source>
        <dbReference type="EMBL" id="EEG08097.1"/>
    </source>
</evidence>
<feature type="transmembrane region" description="Helical" evidence="6">
    <location>
        <begin position="175"/>
        <end position="193"/>
    </location>
</feature>
<evidence type="ECO:0000256" key="2">
    <source>
        <dbReference type="ARBA" id="ARBA00022475"/>
    </source>
</evidence>
<dbReference type="InterPro" id="IPR003740">
    <property type="entry name" value="YitT"/>
</dbReference>
<evidence type="ECO:0000256" key="4">
    <source>
        <dbReference type="ARBA" id="ARBA00022989"/>
    </source>
</evidence>
<evidence type="ECO:0000256" key="3">
    <source>
        <dbReference type="ARBA" id="ARBA00022692"/>
    </source>
</evidence>
<keyword evidence="3 6" id="KW-0812">Transmembrane</keyword>
<dbReference type="Pfam" id="PF02588">
    <property type="entry name" value="YitT_membrane"/>
    <property type="match status" value="1"/>
</dbReference>
<protein>
    <recommendedName>
        <fullName evidence="9">YitT family protein</fullName>
    </recommendedName>
</protein>
<reference evidence="7 8" key="1">
    <citation type="submission" date="2009-02" db="EMBL/GenBank/DDBJ databases">
        <title>Sequencing of the draft genome and assembly of Lutiella nitroferrum 2002.</title>
        <authorList>
            <consortium name="US DOE Joint Genome Institute (JGI-PGF)"/>
            <person name="Lucas S."/>
            <person name="Copeland A."/>
            <person name="Lapidus A."/>
            <person name="Glavina del Rio T."/>
            <person name="Tice H."/>
            <person name="Bruce D."/>
            <person name="Goodwin L."/>
            <person name="Pitluck S."/>
            <person name="Larimer F."/>
            <person name="Land M.L."/>
            <person name="Hauser L."/>
            <person name="Coates J.D."/>
        </authorList>
    </citation>
    <scope>NUCLEOTIDE SEQUENCE [LARGE SCALE GENOMIC DNA]</scope>
    <source>
        <strain evidence="7 8">2002</strain>
    </source>
</reference>
<evidence type="ECO:0000313" key="8">
    <source>
        <dbReference type="Proteomes" id="UP000003165"/>
    </source>
</evidence>
<evidence type="ECO:0000256" key="6">
    <source>
        <dbReference type="SAM" id="Phobius"/>
    </source>
</evidence>
<accession>B9Z4L5</accession>
<keyword evidence="2" id="KW-1003">Cell membrane</keyword>
<dbReference type="AlphaFoldDB" id="B9Z4L5"/>
<organism evidence="7 8">
    <name type="scientific">Pseudogulbenkiania ferrooxidans 2002</name>
    <dbReference type="NCBI Taxonomy" id="279714"/>
    <lineage>
        <taxon>Bacteria</taxon>
        <taxon>Pseudomonadati</taxon>
        <taxon>Pseudomonadota</taxon>
        <taxon>Betaproteobacteria</taxon>
        <taxon>Neisseriales</taxon>
        <taxon>Chromobacteriaceae</taxon>
        <taxon>Pseudogulbenkiania</taxon>
    </lineage>
</organism>
<feature type="transmembrane region" description="Helical" evidence="6">
    <location>
        <begin position="46"/>
        <end position="73"/>
    </location>
</feature>
<keyword evidence="8" id="KW-1185">Reference proteome</keyword>
<comment type="subcellular location">
    <subcellularLocation>
        <location evidence="1">Cell membrane</location>
        <topology evidence="1">Multi-pass membrane protein</topology>
    </subcellularLocation>
</comment>
<feature type="transmembrane region" description="Helical" evidence="6">
    <location>
        <begin position="111"/>
        <end position="129"/>
    </location>
</feature>
<dbReference type="PANTHER" id="PTHR33545:SF5">
    <property type="entry name" value="UPF0750 MEMBRANE PROTEIN YITT"/>
    <property type="match status" value="1"/>
</dbReference>
<evidence type="ECO:0000256" key="5">
    <source>
        <dbReference type="ARBA" id="ARBA00023136"/>
    </source>
</evidence>
<dbReference type="InterPro" id="IPR051461">
    <property type="entry name" value="UPF0750_membrane"/>
</dbReference>